<dbReference type="OrthoDB" id="10054572at2759"/>
<comment type="subcellular location">
    <subcellularLocation>
        <location evidence="1">Membrane</location>
        <topology evidence="1">Multi-pass membrane protein</topology>
    </subcellularLocation>
</comment>
<dbReference type="WBParaSite" id="maker-uti_cns_0008161-snap-gene-0.13-mRNA-1">
    <property type="protein sequence ID" value="maker-uti_cns_0008161-snap-gene-0.13-mRNA-1"/>
    <property type="gene ID" value="maker-uti_cns_0008161-snap-gene-0.13"/>
</dbReference>
<dbReference type="WBParaSite" id="maker-uti_cns_0002743-snap-gene-0.8-mRNA-1">
    <property type="protein sequence ID" value="maker-uti_cns_0002743-snap-gene-0.8-mRNA-1"/>
    <property type="gene ID" value="maker-uti_cns_0002743-snap-gene-0.8"/>
</dbReference>
<dbReference type="AlphaFoldDB" id="A0A1I8HVV8"/>
<dbReference type="Pfam" id="PF00335">
    <property type="entry name" value="Tetraspanin"/>
    <property type="match status" value="1"/>
</dbReference>
<feature type="transmembrane region" description="Helical" evidence="5">
    <location>
        <begin position="86"/>
        <end position="107"/>
    </location>
</feature>
<evidence type="ECO:0000313" key="6">
    <source>
        <dbReference type="Proteomes" id="UP000095280"/>
    </source>
</evidence>
<keyword evidence="4 5" id="KW-0472">Membrane</keyword>
<evidence type="ECO:0000313" key="9">
    <source>
        <dbReference type="WBParaSite" id="maker-uti_cns_0008161-snap-gene-0.13-mRNA-1"/>
    </source>
</evidence>
<dbReference type="WBParaSite" id="maker-uti_cns_0006755-snap-gene-0.4-mRNA-1">
    <property type="protein sequence ID" value="maker-uti_cns_0006755-snap-gene-0.4-mRNA-1"/>
    <property type="gene ID" value="maker-uti_cns_0006755-snap-gene-0.4"/>
</dbReference>
<feature type="transmembrane region" description="Helical" evidence="5">
    <location>
        <begin position="229"/>
        <end position="254"/>
    </location>
</feature>
<feature type="transmembrane region" description="Helical" evidence="5">
    <location>
        <begin position="12"/>
        <end position="34"/>
    </location>
</feature>
<evidence type="ECO:0000313" key="7">
    <source>
        <dbReference type="WBParaSite" id="maker-uti_cns_0002743-snap-gene-0.8-mRNA-1"/>
    </source>
</evidence>
<keyword evidence="6" id="KW-1185">Reference proteome</keyword>
<keyword evidence="2 5" id="KW-0812">Transmembrane</keyword>
<accession>A0A1I8HVV8</accession>
<dbReference type="InterPro" id="IPR018499">
    <property type="entry name" value="Tetraspanin/Peripherin"/>
</dbReference>
<evidence type="ECO:0000313" key="8">
    <source>
        <dbReference type="WBParaSite" id="maker-uti_cns_0006755-snap-gene-0.4-mRNA-1"/>
    </source>
</evidence>
<evidence type="ECO:0000256" key="3">
    <source>
        <dbReference type="ARBA" id="ARBA00022989"/>
    </source>
</evidence>
<evidence type="ECO:0000256" key="4">
    <source>
        <dbReference type="ARBA" id="ARBA00023136"/>
    </source>
</evidence>
<feature type="transmembrane region" description="Helical" evidence="5">
    <location>
        <begin position="55"/>
        <end position="80"/>
    </location>
</feature>
<organism evidence="6 9">
    <name type="scientific">Macrostomum lignano</name>
    <dbReference type="NCBI Taxonomy" id="282301"/>
    <lineage>
        <taxon>Eukaryota</taxon>
        <taxon>Metazoa</taxon>
        <taxon>Spiralia</taxon>
        <taxon>Lophotrochozoa</taxon>
        <taxon>Platyhelminthes</taxon>
        <taxon>Rhabditophora</taxon>
        <taxon>Macrostomorpha</taxon>
        <taxon>Macrostomida</taxon>
        <taxon>Macrostomidae</taxon>
        <taxon>Macrostomum</taxon>
    </lineage>
</organism>
<dbReference type="SUPFAM" id="SSF48652">
    <property type="entry name" value="Tetraspanin"/>
    <property type="match status" value="1"/>
</dbReference>
<keyword evidence="3 5" id="KW-1133">Transmembrane helix</keyword>
<reference evidence="7 8" key="1">
    <citation type="submission" date="2016-11" db="UniProtKB">
        <authorList>
            <consortium name="WormBaseParasite"/>
        </authorList>
    </citation>
    <scope>IDENTIFICATION</scope>
</reference>
<evidence type="ECO:0000256" key="2">
    <source>
        <dbReference type="ARBA" id="ARBA00022692"/>
    </source>
</evidence>
<evidence type="ECO:0000256" key="5">
    <source>
        <dbReference type="SAM" id="Phobius"/>
    </source>
</evidence>
<dbReference type="GO" id="GO:0016020">
    <property type="term" value="C:membrane"/>
    <property type="evidence" value="ECO:0007669"/>
    <property type="project" value="UniProtKB-SubCell"/>
</dbReference>
<dbReference type="Proteomes" id="UP000095280">
    <property type="component" value="Unplaced"/>
</dbReference>
<evidence type="ECO:0000256" key="1">
    <source>
        <dbReference type="ARBA" id="ARBA00004141"/>
    </source>
</evidence>
<name>A0A1I8HVV8_9PLAT</name>
<proteinExistence type="predicted"/>
<dbReference type="Gene3D" id="1.10.1450.10">
    <property type="entry name" value="Tetraspanin"/>
    <property type="match status" value="1"/>
</dbReference>
<dbReference type="InterPro" id="IPR008952">
    <property type="entry name" value="Tetraspanin_EC2_sf"/>
</dbReference>
<sequence length="260" mass="29026">MAFVFKWQFSCIFPLVINVFFIVSGITMMAYGIAEKIVSKEDDQVGRTQNSTTDGTLSMSIGIIDIIIGIIGLVTCLTGLRYMLFIYAGLLCGSLVGNLAFLVGYSISVSMDMQETKDSIMSDVRRNYGINSDPWMQAMSELLDKFQREGACCGWSGIDGKNIYLETPWYKSFNVNINGKKRTLPDSCCLVHSPDCNTADDIKAAREKGFVHKEDCMDKAINNYKFNMWMVISEVILSCIMQGLAFVFSVVQIVRPFDSA</sequence>
<protein>
    <submittedName>
        <fullName evidence="7 8">Tetraspanin</fullName>
    </submittedName>
</protein>